<sequence length="67" mass="8027">MKLYKTSSSSKYCATCEYWGAMRQARSSYVESEEWGVCSNRRGSFYGKEVKYKDRCTKYVRWIVLER</sequence>
<dbReference type="EMBL" id="DRWR01000035">
    <property type="protein sequence ID" value="HHQ15602.1"/>
    <property type="molecule type" value="Genomic_DNA"/>
</dbReference>
<evidence type="ECO:0000313" key="1">
    <source>
        <dbReference type="EMBL" id="HGQ85178.1"/>
    </source>
</evidence>
<dbReference type="EMBL" id="DSZN01000036">
    <property type="protein sequence ID" value="HGQ85178.1"/>
    <property type="molecule type" value="Genomic_DNA"/>
</dbReference>
<comment type="caution">
    <text evidence="1">The sequence shown here is derived from an EMBL/GenBank/DDBJ whole genome shotgun (WGS) entry which is preliminary data.</text>
</comment>
<proteinExistence type="predicted"/>
<organism evidence="1">
    <name type="scientific">Thermodesulfobacterium geofontis</name>
    <dbReference type="NCBI Taxonomy" id="1295609"/>
    <lineage>
        <taxon>Bacteria</taxon>
        <taxon>Pseudomonadati</taxon>
        <taxon>Thermodesulfobacteriota</taxon>
        <taxon>Thermodesulfobacteria</taxon>
        <taxon>Thermodesulfobacteriales</taxon>
        <taxon>Thermodesulfobacteriaceae</taxon>
        <taxon>Thermodesulfobacterium</taxon>
    </lineage>
</organism>
<evidence type="ECO:0000313" key="2">
    <source>
        <dbReference type="EMBL" id="HHQ15602.1"/>
    </source>
</evidence>
<name>A0A7C4NQ94_9BACT</name>
<protein>
    <submittedName>
        <fullName evidence="1">Uncharacterized protein</fullName>
    </submittedName>
</protein>
<accession>A0A7C4NQ94</accession>
<gene>
    <name evidence="2" type="ORF">ENM15_02130</name>
    <name evidence="1" type="ORF">ENT66_02040</name>
</gene>
<dbReference type="AlphaFoldDB" id="A0A7C4NQ94"/>
<reference evidence="1" key="1">
    <citation type="journal article" date="2020" name="mSystems">
        <title>Genome- and Community-Level Interaction Insights into Carbon Utilization and Element Cycling Functions of Hydrothermarchaeota in Hydrothermal Sediment.</title>
        <authorList>
            <person name="Zhou Z."/>
            <person name="Liu Y."/>
            <person name="Xu W."/>
            <person name="Pan J."/>
            <person name="Luo Z.H."/>
            <person name="Li M."/>
        </authorList>
    </citation>
    <scope>NUCLEOTIDE SEQUENCE [LARGE SCALE GENOMIC DNA]</scope>
    <source>
        <strain evidence="2">SpSt-106</strain>
        <strain evidence="1">SpSt-6</strain>
    </source>
</reference>